<keyword evidence="9" id="KW-0927">Auxin signaling pathway</keyword>
<dbReference type="FunFam" id="3.10.20.90:FF:000058">
    <property type="entry name" value="Octicosapeptide/phox/Bem1p domain kinase superfamily protein"/>
    <property type="match status" value="1"/>
</dbReference>
<dbReference type="GO" id="GO:0010928">
    <property type="term" value="P:regulation of auxin mediated signaling pathway"/>
    <property type="evidence" value="ECO:0007669"/>
    <property type="project" value="UniProtKB-ARBA"/>
</dbReference>
<dbReference type="InterPro" id="IPR008271">
    <property type="entry name" value="Ser/Thr_kinase_AS"/>
</dbReference>
<evidence type="ECO:0000256" key="9">
    <source>
        <dbReference type="ARBA" id="ARBA00023294"/>
    </source>
</evidence>
<keyword evidence="3" id="KW-0723">Serine/threonine-protein kinase</keyword>
<sequence>MERSNEYMRVYHNNVAPANEEVHPVSERFMQDATNCISMNIRPPEGGVSEVKPVNFSIQTGEEFALEFMRDRVLPRKPTAQKAVVASNYATGYMDLKGILGISHTESENGSDISMLTLEKGTKEFERNNSFLYEGKNNHASMQSVRKNSSAYGSSRGLHGYSSSGASDNSSTKLKALCSFGGRILPRPSDGKLRYVGGETHIIRLRKDLSWQELKHKTSVILEQTHTIKYQLPGEDLDALVSVRSDEDLQNMMEECNILGDGEGTNKLRLFLFTSSDLEEAHYSLSSGDVDSEFQYVIAVNCMDMGVRRHSGMNDIASSSANDLEGLLDQSSSREISGISSSSFARAAASSSGVQSSQPVLPGPSSSFPVHPPHFQGQMMHHEESKGYQLHGAHDVQSFADLPGEECSNAMPVRGLSTNQQKLMEAQLANAKGNTPAEEESRPTVPNVSKKEFLELPPKGEKRHQERVLGSAHVPKIPGPTNSENSHVYENANNPEHAHSEPNSLDVKHCEFPAPPRPYLSMNIPREPGELLNRLTKSDDSLNAQFLLSHSRLAVGQQETVVESSENLQNVNVAAQAASYTMSKTNDNGERDKMPKQAICSADQNDPLDGNKFGEGNSETTSTNDDHERHLVNGVAEAGGVCTDVSQMTYGKQQDPSTLPEINWRDDGQTTTSGPDILIDINDRFPRDFLSDIFTKAILFEESSNVNSLQQDGAGLSMNIENHEPKNWSFFQKLAEDDFQKDVSLIDQDHAIYSSGLSKIHAEVPGAYQLSEHGIEPSHVDSHNFGQYSQSQKESPDLGISISDYNPSVLEKSSDAAQFEGIGAPYSDYEETKQEHVGLPPVDPSLVDVDISGLQIINNEDLEELRELGAGTFGTVYHGKWRGTDVAIKRIKKTCFLGRSSEQERLTVEFWREAEILSKLHHPNVVAFYGVVQDGPGGTMATVAEFMVDGSLRHVLLRKDRHLDRRKRLIIAMDAAFGMEYLHSKNIVHFDLKCDNLLVNLKDPSRPICKVADFGLSKIKRNTLVSGGVRGTLPWMAPELLNGSSSKVSEKVDVFSFGIVLWEILTGEEPYANMHYGAIIGGIVNNTLRPPIPSFCDPEWGRLMEQCWAPNPVARPSFTEIAGRLRAMAAACPPKVQGFDVLRRCIVAHSIHEACPVVD</sequence>
<feature type="compositionally biased region" description="Basic and acidic residues" evidence="11">
    <location>
        <begin position="496"/>
        <end position="505"/>
    </location>
</feature>
<evidence type="ECO:0000256" key="2">
    <source>
        <dbReference type="ARBA" id="ARBA00022490"/>
    </source>
</evidence>
<organism evidence="13 14">
    <name type="scientific">Carnegiea gigantea</name>
    <dbReference type="NCBI Taxonomy" id="171969"/>
    <lineage>
        <taxon>Eukaryota</taxon>
        <taxon>Viridiplantae</taxon>
        <taxon>Streptophyta</taxon>
        <taxon>Embryophyta</taxon>
        <taxon>Tracheophyta</taxon>
        <taxon>Spermatophyta</taxon>
        <taxon>Magnoliopsida</taxon>
        <taxon>eudicotyledons</taxon>
        <taxon>Gunneridae</taxon>
        <taxon>Pentapetalae</taxon>
        <taxon>Caryophyllales</taxon>
        <taxon>Cactineae</taxon>
        <taxon>Cactaceae</taxon>
        <taxon>Cactoideae</taxon>
        <taxon>Echinocereeae</taxon>
        <taxon>Carnegiea</taxon>
    </lineage>
</organism>
<evidence type="ECO:0000256" key="1">
    <source>
        <dbReference type="ARBA" id="ARBA00004496"/>
    </source>
</evidence>
<dbReference type="Pfam" id="PF00564">
    <property type="entry name" value="PB1"/>
    <property type="match status" value="1"/>
</dbReference>
<dbReference type="PROSITE" id="PS00108">
    <property type="entry name" value="PROTEIN_KINASE_ST"/>
    <property type="match status" value="1"/>
</dbReference>
<feature type="region of interest" description="Disordered" evidence="11">
    <location>
        <begin position="601"/>
        <end position="628"/>
    </location>
</feature>
<evidence type="ECO:0000256" key="5">
    <source>
        <dbReference type="ARBA" id="ARBA00022679"/>
    </source>
</evidence>
<dbReference type="PROSITE" id="PS00107">
    <property type="entry name" value="PROTEIN_KINASE_ATP"/>
    <property type="match status" value="1"/>
</dbReference>
<evidence type="ECO:0000256" key="11">
    <source>
        <dbReference type="SAM" id="MobiDB-lite"/>
    </source>
</evidence>
<dbReference type="InterPro" id="IPR000719">
    <property type="entry name" value="Prot_kinase_dom"/>
</dbReference>
<evidence type="ECO:0000256" key="6">
    <source>
        <dbReference type="ARBA" id="ARBA00022741"/>
    </source>
</evidence>
<dbReference type="Gene3D" id="3.10.20.90">
    <property type="entry name" value="Phosphatidylinositol 3-kinase Catalytic Subunit, Chain A, domain 1"/>
    <property type="match status" value="1"/>
</dbReference>
<evidence type="ECO:0000259" key="12">
    <source>
        <dbReference type="PROSITE" id="PS50011"/>
    </source>
</evidence>
<dbReference type="InterPro" id="IPR050167">
    <property type="entry name" value="Ser_Thr_protein_kinase"/>
</dbReference>
<keyword evidence="4" id="KW-0597">Phosphoprotein</keyword>
<dbReference type="InterPro" id="IPR000270">
    <property type="entry name" value="PB1_dom"/>
</dbReference>
<keyword evidence="5" id="KW-0808">Transferase</keyword>
<feature type="region of interest" description="Disordered" evidence="11">
    <location>
        <begin position="651"/>
        <end position="671"/>
    </location>
</feature>
<dbReference type="GO" id="GO:0005737">
    <property type="term" value="C:cytoplasm"/>
    <property type="evidence" value="ECO:0007669"/>
    <property type="project" value="UniProtKB-SubCell"/>
</dbReference>
<dbReference type="GO" id="GO:0005524">
    <property type="term" value="F:ATP binding"/>
    <property type="evidence" value="ECO:0007669"/>
    <property type="project" value="UniProtKB-UniRule"/>
</dbReference>
<comment type="caution">
    <text evidence="13">The sequence shown here is derived from an EMBL/GenBank/DDBJ whole genome shotgun (WGS) entry which is preliminary data.</text>
</comment>
<dbReference type="FunFam" id="1.10.510.10:FF:000142">
    <property type="entry name" value="Octicosapeptide/phox/Bem1p domain kinase superfamily protein"/>
    <property type="match status" value="1"/>
</dbReference>
<feature type="binding site" evidence="10">
    <location>
        <position position="893"/>
    </location>
    <ligand>
        <name>ATP</name>
        <dbReference type="ChEBI" id="CHEBI:30616"/>
    </ligand>
</feature>
<comment type="subcellular location">
    <subcellularLocation>
        <location evidence="1">Cytoplasm</location>
    </subcellularLocation>
</comment>
<dbReference type="PANTHER" id="PTHR23257">
    <property type="entry name" value="SERINE-THREONINE PROTEIN KINASE"/>
    <property type="match status" value="1"/>
</dbReference>
<keyword evidence="7" id="KW-0418">Kinase</keyword>
<dbReference type="PRINTS" id="PR00109">
    <property type="entry name" value="TYRKINASE"/>
</dbReference>
<evidence type="ECO:0000313" key="14">
    <source>
        <dbReference type="Proteomes" id="UP001153076"/>
    </source>
</evidence>
<dbReference type="Proteomes" id="UP001153076">
    <property type="component" value="Unassembled WGS sequence"/>
</dbReference>
<evidence type="ECO:0000256" key="8">
    <source>
        <dbReference type="ARBA" id="ARBA00022840"/>
    </source>
</evidence>
<dbReference type="InterPro" id="IPR017441">
    <property type="entry name" value="Protein_kinase_ATP_BS"/>
</dbReference>
<evidence type="ECO:0000256" key="10">
    <source>
        <dbReference type="PROSITE-ProRule" id="PRU10141"/>
    </source>
</evidence>
<evidence type="ECO:0000256" key="4">
    <source>
        <dbReference type="ARBA" id="ARBA00022553"/>
    </source>
</evidence>
<dbReference type="SMART" id="SM00220">
    <property type="entry name" value="S_TKc"/>
    <property type="match status" value="1"/>
</dbReference>
<dbReference type="Pfam" id="PF07714">
    <property type="entry name" value="PK_Tyr_Ser-Thr"/>
    <property type="match status" value="1"/>
</dbReference>
<evidence type="ECO:0000256" key="7">
    <source>
        <dbReference type="ARBA" id="ARBA00022777"/>
    </source>
</evidence>
<feature type="domain" description="Protein kinase" evidence="12">
    <location>
        <begin position="862"/>
        <end position="1128"/>
    </location>
</feature>
<dbReference type="AlphaFoldDB" id="A0A9Q1KLJ0"/>
<accession>A0A9Q1KLJ0</accession>
<name>A0A9Q1KLJ0_9CARY</name>
<dbReference type="Gene3D" id="1.10.510.10">
    <property type="entry name" value="Transferase(Phosphotransferase) domain 1"/>
    <property type="match status" value="1"/>
</dbReference>
<feature type="compositionally biased region" description="Basic and acidic residues" evidence="11">
    <location>
        <begin position="449"/>
        <end position="467"/>
    </location>
</feature>
<dbReference type="CDD" id="cd06410">
    <property type="entry name" value="PB1_UP2"/>
    <property type="match status" value="1"/>
</dbReference>
<keyword evidence="2" id="KW-0963">Cytoplasm</keyword>
<reference evidence="13" key="1">
    <citation type="submission" date="2022-04" db="EMBL/GenBank/DDBJ databases">
        <title>Carnegiea gigantea Genome sequencing and assembly v2.</title>
        <authorList>
            <person name="Copetti D."/>
            <person name="Sanderson M.J."/>
            <person name="Burquez A."/>
            <person name="Wojciechowski M.F."/>
        </authorList>
    </citation>
    <scope>NUCLEOTIDE SEQUENCE</scope>
    <source>
        <strain evidence="13">SGP5-SGP5p</strain>
        <tissue evidence="13">Aerial part</tissue>
    </source>
</reference>
<gene>
    <name evidence="13" type="ORF">Cgig2_026086</name>
</gene>
<dbReference type="SUPFAM" id="SSF54277">
    <property type="entry name" value="CAD &amp; PB1 domains"/>
    <property type="match status" value="1"/>
</dbReference>
<dbReference type="SUPFAM" id="SSF56112">
    <property type="entry name" value="Protein kinase-like (PK-like)"/>
    <property type="match status" value="1"/>
</dbReference>
<keyword evidence="8 10" id="KW-0067">ATP-binding</keyword>
<dbReference type="PANTHER" id="PTHR23257:SF957">
    <property type="entry name" value="F3O9.7 PROTEIN-RELATED"/>
    <property type="match status" value="1"/>
</dbReference>
<keyword evidence="6 10" id="KW-0547">Nucleotide-binding</keyword>
<dbReference type="InterPro" id="IPR001245">
    <property type="entry name" value="Ser-Thr/Tyr_kinase_cat_dom"/>
</dbReference>
<dbReference type="OrthoDB" id="4062651at2759"/>
<feature type="compositionally biased region" description="Polar residues" evidence="11">
    <location>
        <begin position="480"/>
        <end position="494"/>
    </location>
</feature>
<feature type="compositionally biased region" description="Low complexity" evidence="11">
    <location>
        <begin position="354"/>
        <end position="375"/>
    </location>
</feature>
<dbReference type="CDD" id="cd13999">
    <property type="entry name" value="STKc_MAP3K-like"/>
    <property type="match status" value="1"/>
</dbReference>
<evidence type="ECO:0000256" key="3">
    <source>
        <dbReference type="ARBA" id="ARBA00022527"/>
    </source>
</evidence>
<dbReference type="GO" id="GO:0004674">
    <property type="term" value="F:protein serine/threonine kinase activity"/>
    <property type="evidence" value="ECO:0007669"/>
    <property type="project" value="UniProtKB-KW"/>
</dbReference>
<feature type="region of interest" description="Disordered" evidence="11">
    <location>
        <begin position="430"/>
        <end position="505"/>
    </location>
</feature>
<protein>
    <recommendedName>
        <fullName evidence="12">Protein kinase domain-containing protein</fullName>
    </recommendedName>
</protein>
<dbReference type="GO" id="GO:0009734">
    <property type="term" value="P:auxin-activated signaling pathway"/>
    <property type="evidence" value="ECO:0007669"/>
    <property type="project" value="UniProtKB-KW"/>
</dbReference>
<proteinExistence type="predicted"/>
<dbReference type="InterPro" id="IPR011009">
    <property type="entry name" value="Kinase-like_dom_sf"/>
</dbReference>
<dbReference type="Gene3D" id="3.30.200.20">
    <property type="entry name" value="Phosphorylase Kinase, domain 1"/>
    <property type="match status" value="1"/>
</dbReference>
<evidence type="ECO:0000313" key="13">
    <source>
        <dbReference type="EMBL" id="KAJ8445759.1"/>
    </source>
</evidence>
<keyword evidence="14" id="KW-1185">Reference proteome</keyword>
<feature type="region of interest" description="Disordered" evidence="11">
    <location>
        <begin position="354"/>
        <end position="377"/>
    </location>
</feature>
<dbReference type="SMART" id="SM00666">
    <property type="entry name" value="PB1"/>
    <property type="match status" value="1"/>
</dbReference>
<dbReference type="FunFam" id="3.30.200.20:FF:000081">
    <property type="entry name" value="Octicosapeptide/phox/Bem1p domain kinase superfamily protein"/>
    <property type="match status" value="1"/>
</dbReference>
<dbReference type="PROSITE" id="PS50011">
    <property type="entry name" value="PROTEIN_KINASE_DOM"/>
    <property type="match status" value="1"/>
</dbReference>
<dbReference type="EMBL" id="JAKOGI010000072">
    <property type="protein sequence ID" value="KAJ8445759.1"/>
    <property type="molecule type" value="Genomic_DNA"/>
</dbReference>